<dbReference type="RefSeq" id="WP_008701729.1">
    <property type="nucleotide sequence ID" value="NZ_AKBT01000001.1"/>
</dbReference>
<protein>
    <submittedName>
        <fullName evidence="2">Uncharacterized protein</fullName>
    </submittedName>
</protein>
<evidence type="ECO:0000313" key="2">
    <source>
        <dbReference type="EMBL" id="EEO42913.1"/>
    </source>
</evidence>
<dbReference type="Proteomes" id="UP000002799">
    <property type="component" value="Chromosome"/>
</dbReference>
<reference evidence="2 3" key="1">
    <citation type="submission" date="2013-11" db="EMBL/GenBank/DDBJ databases">
        <title>The Genome Sequence of Fusobacterium sp. 7_1.</title>
        <authorList>
            <consortium name="The Broad Institute Genome Sequencing Platform"/>
            <person name="Earl A."/>
            <person name="Ward D."/>
            <person name="Feldgarden M."/>
            <person name="Gevers D."/>
            <person name="Strauss J."/>
            <person name="Ambrose C.E."/>
            <person name="Allen-Vercoe E."/>
            <person name="Walker B."/>
            <person name="Young S.K."/>
            <person name="Zeng Q."/>
            <person name="Gargeya S."/>
            <person name="Fitzgerald M."/>
            <person name="Haas B."/>
            <person name="Abouelleil A."/>
            <person name="Alvarado L."/>
            <person name="Arachchi H.M."/>
            <person name="Berlin A.M."/>
            <person name="Chapman S.B."/>
            <person name="Goldberg J."/>
            <person name="Griggs A."/>
            <person name="Gujja S."/>
            <person name="Hansen M."/>
            <person name="Howarth C."/>
            <person name="Imamovic A."/>
            <person name="Larimer J."/>
            <person name="McCowen C."/>
            <person name="Montmayeur A."/>
            <person name="Murphy C."/>
            <person name="Neiman D."/>
            <person name="Pearson M."/>
            <person name="Priest M."/>
            <person name="Roberts A."/>
            <person name="Saif S."/>
            <person name="Shea T."/>
            <person name="Sisk P."/>
            <person name="Sykes S."/>
            <person name="Wortman J."/>
            <person name="Nusbaum C."/>
            <person name="Birren B."/>
        </authorList>
    </citation>
    <scope>NUCLEOTIDE SEQUENCE [LARGE SCALE GENOMIC DNA]</scope>
    <source>
        <strain evidence="2 3">7_1</strain>
    </source>
</reference>
<sequence>MLEKSKKMVEKEASPIRQKLDLYLENSNTEQLKETKELVNKIAELKADRENVNRDLYFADTYDKSSYYEEKEKYERKIEELGKINPKALKIANEIIEFGSSPVSDARDEIKIDLKIFNKEIDKRIESKINNLENTKNKAEIDIPIVDKKNRTEIETGSIRQKLDLYFENSNIEQLKETKEFVNKIAELKADRENVNRDLYFADTYDKSSYYEEKEKYERKIEELGKINPKALKIANEIIEFGSSPASDARDEIKIDLKIFNKEIDLKIDEQKKYIKIDKTEKNIESITDIKNRDFSIPKKTITKNKGNER</sequence>
<evidence type="ECO:0000256" key="1">
    <source>
        <dbReference type="SAM" id="Coils"/>
    </source>
</evidence>
<accession>A0A140PU55</accession>
<evidence type="ECO:0000313" key="3">
    <source>
        <dbReference type="Proteomes" id="UP000002799"/>
    </source>
</evidence>
<name>A0A140PU55_9FUSO</name>
<feature type="coiled-coil region" evidence="1">
    <location>
        <begin position="28"/>
        <end position="84"/>
    </location>
</feature>
<feature type="coiled-coil region" evidence="1">
    <location>
        <begin position="178"/>
        <end position="227"/>
    </location>
</feature>
<dbReference type="EMBL" id="CP007062">
    <property type="protein sequence ID" value="EEO42913.1"/>
    <property type="molecule type" value="Genomic_DNA"/>
</dbReference>
<gene>
    <name evidence="2" type="ORF">FSDG_01472</name>
</gene>
<organism evidence="2 3">
    <name type="scientific">Fusobacterium animalis 7_1</name>
    <dbReference type="NCBI Taxonomy" id="457405"/>
    <lineage>
        <taxon>Bacteria</taxon>
        <taxon>Fusobacteriati</taxon>
        <taxon>Fusobacteriota</taxon>
        <taxon>Fusobacteriia</taxon>
        <taxon>Fusobacteriales</taxon>
        <taxon>Fusobacteriaceae</taxon>
        <taxon>Fusobacterium</taxon>
    </lineage>
</organism>
<dbReference type="AlphaFoldDB" id="A0A140PU55"/>
<keyword evidence="1" id="KW-0175">Coiled coil</keyword>
<dbReference type="KEGG" id="fne:FSDG_01472"/>
<dbReference type="HOGENOM" id="CLU_896458_0_0_0"/>
<proteinExistence type="predicted"/>